<dbReference type="Proteomes" id="UP000054485">
    <property type="component" value="Unassembled WGS sequence"/>
</dbReference>
<keyword evidence="3" id="KW-1185">Reference proteome</keyword>
<dbReference type="OrthoDB" id="2687259at2759"/>
<reference evidence="2 3" key="1">
    <citation type="submission" date="2014-04" db="EMBL/GenBank/DDBJ databases">
        <authorList>
            <consortium name="DOE Joint Genome Institute"/>
            <person name="Kuo A."/>
            <person name="Ruytinx J."/>
            <person name="Rineau F."/>
            <person name="Colpaert J."/>
            <person name="Kohler A."/>
            <person name="Nagy L.G."/>
            <person name="Floudas D."/>
            <person name="Copeland A."/>
            <person name="Barry K.W."/>
            <person name="Cichocki N."/>
            <person name="Veneault-Fourrey C."/>
            <person name="LaButti K."/>
            <person name="Lindquist E.A."/>
            <person name="Lipzen A."/>
            <person name="Lundell T."/>
            <person name="Morin E."/>
            <person name="Murat C."/>
            <person name="Sun H."/>
            <person name="Tunlid A."/>
            <person name="Henrissat B."/>
            <person name="Grigoriev I.V."/>
            <person name="Hibbett D.S."/>
            <person name="Martin F."/>
            <person name="Nordberg H.P."/>
            <person name="Cantor M.N."/>
            <person name="Hua S.X."/>
        </authorList>
    </citation>
    <scope>NUCLEOTIDE SEQUENCE [LARGE SCALE GENOMIC DNA]</scope>
    <source>
        <strain evidence="2 3">UH-Slu-Lm8-n1</strain>
    </source>
</reference>
<evidence type="ECO:0000313" key="3">
    <source>
        <dbReference type="Proteomes" id="UP000054485"/>
    </source>
</evidence>
<name>A0A0C9ZIU2_9AGAM</name>
<sequence length="850" mass="97129">MQHAGANPFYPYPNQSSFLLGEWYWNGSLQKSQKSFRELLQIIGDAQFRPEDISATQWNLINHKLGSSSEDAGVHTMPFEGAGWKNAAINIKVPIHKRADNPGICDYLTANFFHRSLVSVIREKIKNKKHNELFHYQPYELLWNGGPTKKPIRVHGELYTSEAFIQAHRELQESQPEPGCELERVIVALMFWSDSTHLTSFGVSLLVVYAVMSPTSTIFNDFATEHFGGKGPGADFMAHCHRELFHEQWKVLLDDKFVEACKHGIVIHCCDGIERRFYPRVFTYSADYPEKALLATIRTMGGCPCPRCLIPKSRVQNLGMTLDMKQRQSLARVDDDTRQQKVSISRSHIYDQGYGVRGNVFENLLKEHSLVPTSNAFSERLACLGFNLFIMLVVDLMHEFELGVWKALFTHLIRILSAAHTGDALVHELDCRLILTFGRDTIRKFSSNASEMKNTAAHDFEDLLQARIHHIRDELSPHSVSDEEIATSPEAHFHVGKSQNNPENILLFVQRNLEDPAVIDFLPKLQCFLLFKIKEILNAENSLSDRNSSTSVPGTTPAFSDSEGHVFIKADRMYRHNLMHLNHTMYDVHRAQDVINPSTPHCNVMLLGQASNTTNPDSDDQLERHPYIYARVLGISHVNATYIGPGMIDYRSYQIDFLWVRWYQYMGHCSSRCSSLDRVCFPLMAEPDAFGFVDPNDVLRGCHLIPQFLQGLRHSDGKGISNCSQDKLDWKPYYINRFVDRDMFMRYHWGLGVGHIYTRTNQENVDTAASVNEEGFEDFEEEEVTSLQDCSMDVKVSDSDSGSDSDNDSEDLEPCMNYDEYDTLDYKNYPQKEVLLSPHRVSEDPRKSLD</sequence>
<dbReference type="InterPro" id="IPR041078">
    <property type="entry name" value="Plavaka"/>
</dbReference>
<dbReference type="InParanoid" id="A0A0C9ZIU2"/>
<protein>
    <submittedName>
        <fullName evidence="2">Uncharacterized protein</fullName>
    </submittedName>
</protein>
<organism evidence="2 3">
    <name type="scientific">Suillus luteus UH-Slu-Lm8-n1</name>
    <dbReference type="NCBI Taxonomy" id="930992"/>
    <lineage>
        <taxon>Eukaryota</taxon>
        <taxon>Fungi</taxon>
        <taxon>Dikarya</taxon>
        <taxon>Basidiomycota</taxon>
        <taxon>Agaricomycotina</taxon>
        <taxon>Agaricomycetes</taxon>
        <taxon>Agaricomycetidae</taxon>
        <taxon>Boletales</taxon>
        <taxon>Suillineae</taxon>
        <taxon>Suillaceae</taxon>
        <taxon>Suillus</taxon>
    </lineage>
</organism>
<proteinExistence type="predicted"/>
<feature type="region of interest" description="Disordered" evidence="1">
    <location>
        <begin position="793"/>
        <end position="815"/>
    </location>
</feature>
<dbReference type="STRING" id="930992.A0A0C9ZIU2"/>
<gene>
    <name evidence="2" type="ORF">CY34DRAFT_15768</name>
</gene>
<dbReference type="EMBL" id="KN835458">
    <property type="protein sequence ID" value="KIK37340.1"/>
    <property type="molecule type" value="Genomic_DNA"/>
</dbReference>
<accession>A0A0C9ZIU2</accession>
<dbReference type="AlphaFoldDB" id="A0A0C9ZIU2"/>
<evidence type="ECO:0000256" key="1">
    <source>
        <dbReference type="SAM" id="MobiDB-lite"/>
    </source>
</evidence>
<evidence type="ECO:0000313" key="2">
    <source>
        <dbReference type="EMBL" id="KIK37340.1"/>
    </source>
</evidence>
<feature type="compositionally biased region" description="Acidic residues" evidence="1">
    <location>
        <begin position="801"/>
        <end position="815"/>
    </location>
</feature>
<dbReference type="Pfam" id="PF18759">
    <property type="entry name" value="Plavaka"/>
    <property type="match status" value="1"/>
</dbReference>
<reference evidence="3" key="2">
    <citation type="submission" date="2015-01" db="EMBL/GenBank/DDBJ databases">
        <title>Evolutionary Origins and Diversification of the Mycorrhizal Mutualists.</title>
        <authorList>
            <consortium name="DOE Joint Genome Institute"/>
            <consortium name="Mycorrhizal Genomics Consortium"/>
            <person name="Kohler A."/>
            <person name="Kuo A."/>
            <person name="Nagy L.G."/>
            <person name="Floudas D."/>
            <person name="Copeland A."/>
            <person name="Barry K.W."/>
            <person name="Cichocki N."/>
            <person name="Veneault-Fourrey C."/>
            <person name="LaButti K."/>
            <person name="Lindquist E.A."/>
            <person name="Lipzen A."/>
            <person name="Lundell T."/>
            <person name="Morin E."/>
            <person name="Murat C."/>
            <person name="Riley R."/>
            <person name="Ohm R."/>
            <person name="Sun H."/>
            <person name="Tunlid A."/>
            <person name="Henrissat B."/>
            <person name="Grigoriev I.V."/>
            <person name="Hibbett D.S."/>
            <person name="Martin F."/>
        </authorList>
    </citation>
    <scope>NUCLEOTIDE SEQUENCE [LARGE SCALE GENOMIC DNA]</scope>
    <source>
        <strain evidence="3">UH-Slu-Lm8-n1</strain>
    </source>
</reference>
<dbReference type="HOGENOM" id="CLU_002498_0_0_1"/>